<feature type="chain" id="PRO_5013607914" evidence="1">
    <location>
        <begin position="17"/>
        <end position="75"/>
    </location>
</feature>
<gene>
    <name evidence="2" type="ORF">ZT1E4_G7647</name>
</gene>
<dbReference type="Proteomes" id="UP000245764">
    <property type="component" value="Chromosome 7"/>
</dbReference>
<accession>A0A2H1GP53</accession>
<evidence type="ECO:0000256" key="1">
    <source>
        <dbReference type="SAM" id="SignalP"/>
    </source>
</evidence>
<name>A0A2H1GP53_ZYMTR</name>
<sequence>MDILLVATTILGAVHGGELVTKDYLACKGIPSSTADQLCRGAQGDVASKPGKSLLCASRASRKIHQKVRQGPWED</sequence>
<proteinExistence type="predicted"/>
<reference evidence="3" key="1">
    <citation type="submission" date="2017-05" db="EMBL/GenBank/DDBJ databases">
        <authorList>
            <person name="Song R."/>
            <person name="Chenine A.L."/>
            <person name="Ruprecht R.M."/>
        </authorList>
    </citation>
    <scope>NUCLEOTIDE SEQUENCE [LARGE SCALE GENOMIC DNA]</scope>
</reference>
<feature type="signal peptide" evidence="1">
    <location>
        <begin position="1"/>
        <end position="16"/>
    </location>
</feature>
<dbReference type="EMBL" id="LT854259">
    <property type="protein sequence ID" value="SMR55300.1"/>
    <property type="molecule type" value="Genomic_DNA"/>
</dbReference>
<evidence type="ECO:0000313" key="2">
    <source>
        <dbReference type="EMBL" id="SMR55300.1"/>
    </source>
</evidence>
<organism evidence="2 3">
    <name type="scientific">Zymoseptoria tritici ST99CH_1E4</name>
    <dbReference type="NCBI Taxonomy" id="1276532"/>
    <lineage>
        <taxon>Eukaryota</taxon>
        <taxon>Fungi</taxon>
        <taxon>Dikarya</taxon>
        <taxon>Ascomycota</taxon>
        <taxon>Pezizomycotina</taxon>
        <taxon>Dothideomycetes</taxon>
        <taxon>Dothideomycetidae</taxon>
        <taxon>Mycosphaerellales</taxon>
        <taxon>Mycosphaerellaceae</taxon>
        <taxon>Zymoseptoria</taxon>
    </lineage>
</organism>
<keyword evidence="1" id="KW-0732">Signal</keyword>
<protein>
    <submittedName>
        <fullName evidence="2">Uncharacterized protein</fullName>
    </submittedName>
</protein>
<dbReference type="AlphaFoldDB" id="A0A2H1GP53"/>
<evidence type="ECO:0000313" key="3">
    <source>
        <dbReference type="Proteomes" id="UP000245764"/>
    </source>
</evidence>